<organism evidence="1">
    <name type="scientific">uncultured Caudovirales phage</name>
    <dbReference type="NCBI Taxonomy" id="2100421"/>
    <lineage>
        <taxon>Viruses</taxon>
        <taxon>Duplodnaviria</taxon>
        <taxon>Heunggongvirae</taxon>
        <taxon>Uroviricota</taxon>
        <taxon>Caudoviricetes</taxon>
        <taxon>Peduoviridae</taxon>
        <taxon>Maltschvirus</taxon>
        <taxon>Maltschvirus maltsch</taxon>
    </lineage>
</organism>
<protein>
    <submittedName>
        <fullName evidence="1">Uncharacterized protein</fullName>
    </submittedName>
</protein>
<sequence length="50" mass="5904">MATPLDMEQRPCVNVALNMFIYTRSKITQYFLNDLGKKHFGKIKHKYLSI</sequence>
<dbReference type="EMBL" id="LR798227">
    <property type="protein sequence ID" value="CAB5207105.1"/>
    <property type="molecule type" value="Genomic_DNA"/>
</dbReference>
<gene>
    <name evidence="1" type="ORF">UFOVP180_27</name>
</gene>
<proteinExistence type="predicted"/>
<accession>A0A6J7WDH5</accession>
<evidence type="ECO:0000313" key="1">
    <source>
        <dbReference type="EMBL" id="CAB5207105.1"/>
    </source>
</evidence>
<name>A0A6J7WDH5_9CAUD</name>
<reference evidence="1" key="1">
    <citation type="submission" date="2020-05" db="EMBL/GenBank/DDBJ databases">
        <authorList>
            <person name="Chiriac C."/>
            <person name="Salcher M."/>
            <person name="Ghai R."/>
            <person name="Kavagutti S V."/>
        </authorList>
    </citation>
    <scope>NUCLEOTIDE SEQUENCE</scope>
</reference>